<dbReference type="OrthoDB" id="2439275at2759"/>
<accession>A0A397SC81</accession>
<reference evidence="1 2" key="1">
    <citation type="submission" date="2018-06" db="EMBL/GenBank/DDBJ databases">
        <title>Comparative genomics reveals the genomic features of Rhizophagus irregularis, R. cerebriforme, R. diaphanum and Gigaspora rosea, and their symbiotic lifestyle signature.</title>
        <authorList>
            <person name="Morin E."/>
            <person name="San Clemente H."/>
            <person name="Chen E.C.H."/>
            <person name="De La Providencia I."/>
            <person name="Hainaut M."/>
            <person name="Kuo A."/>
            <person name="Kohler A."/>
            <person name="Murat C."/>
            <person name="Tang N."/>
            <person name="Roy S."/>
            <person name="Loubradou J."/>
            <person name="Henrissat B."/>
            <person name="Grigoriev I.V."/>
            <person name="Corradi N."/>
            <person name="Roux C."/>
            <person name="Martin F.M."/>
        </authorList>
    </citation>
    <scope>NUCLEOTIDE SEQUENCE [LARGE SCALE GENOMIC DNA]</scope>
    <source>
        <strain evidence="1 2">DAOM 227022</strain>
    </source>
</reference>
<sequence length="78" mass="8805">MLLLTNSQDVTNFSITDLSPKEPVGMSVTISPVYHKEETIWNDIKGEWGAGEYYGERTYRLECRDALNRGIPIVSVKA</sequence>
<dbReference type="EMBL" id="QKYT01000728">
    <property type="protein sequence ID" value="RIA81915.1"/>
    <property type="molecule type" value="Genomic_DNA"/>
</dbReference>
<proteinExistence type="predicted"/>
<gene>
    <name evidence="1" type="ORF">C1645_881334</name>
</gene>
<name>A0A397SC81_9GLOM</name>
<keyword evidence="2" id="KW-1185">Reference proteome</keyword>
<comment type="caution">
    <text evidence="1">The sequence shown here is derived from an EMBL/GenBank/DDBJ whole genome shotgun (WGS) entry which is preliminary data.</text>
</comment>
<protein>
    <submittedName>
        <fullName evidence="1">Uncharacterized protein</fullName>
    </submittedName>
</protein>
<evidence type="ECO:0000313" key="1">
    <source>
        <dbReference type="EMBL" id="RIA81915.1"/>
    </source>
</evidence>
<dbReference type="AlphaFoldDB" id="A0A397SC81"/>
<evidence type="ECO:0000313" key="2">
    <source>
        <dbReference type="Proteomes" id="UP000265703"/>
    </source>
</evidence>
<organism evidence="1 2">
    <name type="scientific">Glomus cerebriforme</name>
    <dbReference type="NCBI Taxonomy" id="658196"/>
    <lineage>
        <taxon>Eukaryota</taxon>
        <taxon>Fungi</taxon>
        <taxon>Fungi incertae sedis</taxon>
        <taxon>Mucoromycota</taxon>
        <taxon>Glomeromycotina</taxon>
        <taxon>Glomeromycetes</taxon>
        <taxon>Glomerales</taxon>
        <taxon>Glomeraceae</taxon>
        <taxon>Glomus</taxon>
    </lineage>
</organism>
<dbReference type="Proteomes" id="UP000265703">
    <property type="component" value="Unassembled WGS sequence"/>
</dbReference>